<protein>
    <submittedName>
        <fullName evidence="2">Uncharacterized protein</fullName>
    </submittedName>
</protein>
<reference evidence="2 3" key="1">
    <citation type="submission" date="2018-11" db="EMBL/GenBank/DDBJ databases">
        <authorList>
            <consortium name="Pathogen Informatics"/>
        </authorList>
    </citation>
    <scope>NUCLEOTIDE SEQUENCE [LARGE SCALE GENOMIC DNA]</scope>
    <source>
        <strain>Denwood</strain>
        <strain evidence="3">Zambia</strain>
    </source>
</reference>
<dbReference type="EMBL" id="UZAL01008539">
    <property type="protein sequence ID" value="VDP00401.1"/>
    <property type="molecule type" value="Genomic_DNA"/>
</dbReference>
<name>A0A183NP65_9TREM</name>
<dbReference type="AlphaFoldDB" id="A0A183NP65"/>
<sequence length="178" mass="19485">PAHVDDSALSDNPRFNARPIEPTSVILKPSSGPMLDTPETSFSRPSQQHASAAPSTDETTVWRPDQQTTPSMTSDEIAGSRDANETAASRSGRRVRPRPRPSPFGSVDFSQLWRKLALSPTLLSTHSLDILVSNAWHTLGLEPGRHGRFWSFGSTWFRPTSAAFLVRIPLRTPPSDSG</sequence>
<evidence type="ECO:0000256" key="1">
    <source>
        <dbReference type="SAM" id="MobiDB-lite"/>
    </source>
</evidence>
<dbReference type="Proteomes" id="UP000269396">
    <property type="component" value="Unassembled WGS sequence"/>
</dbReference>
<evidence type="ECO:0000313" key="2">
    <source>
        <dbReference type="EMBL" id="VDP00401.1"/>
    </source>
</evidence>
<organism evidence="2 3">
    <name type="scientific">Schistosoma mattheei</name>
    <dbReference type="NCBI Taxonomy" id="31246"/>
    <lineage>
        <taxon>Eukaryota</taxon>
        <taxon>Metazoa</taxon>
        <taxon>Spiralia</taxon>
        <taxon>Lophotrochozoa</taxon>
        <taxon>Platyhelminthes</taxon>
        <taxon>Trematoda</taxon>
        <taxon>Digenea</taxon>
        <taxon>Strigeidida</taxon>
        <taxon>Schistosomatoidea</taxon>
        <taxon>Schistosomatidae</taxon>
        <taxon>Schistosoma</taxon>
    </lineage>
</organism>
<gene>
    <name evidence="2" type="ORF">SMTD_LOCUS3901</name>
</gene>
<feature type="compositionally biased region" description="Polar residues" evidence="1">
    <location>
        <begin position="38"/>
        <end position="74"/>
    </location>
</feature>
<feature type="non-terminal residue" evidence="2">
    <location>
        <position position="1"/>
    </location>
</feature>
<proteinExistence type="predicted"/>
<evidence type="ECO:0000313" key="3">
    <source>
        <dbReference type="Proteomes" id="UP000269396"/>
    </source>
</evidence>
<feature type="region of interest" description="Disordered" evidence="1">
    <location>
        <begin position="1"/>
        <end position="104"/>
    </location>
</feature>
<accession>A0A183NP65</accession>
<keyword evidence="3" id="KW-1185">Reference proteome</keyword>